<dbReference type="HOGENOM" id="CLU_1757709_0_0_11"/>
<dbReference type="AlphaFoldDB" id="D3PW06"/>
<dbReference type="Proteomes" id="UP000000844">
    <property type="component" value="Chromosome"/>
</dbReference>
<evidence type="ECO:0000256" key="1">
    <source>
        <dbReference type="SAM" id="MobiDB-lite"/>
    </source>
</evidence>
<organism evidence="2 3">
    <name type="scientific">Stackebrandtia nassauensis (strain DSM 44728 / CIP 108903 / NRRL B-16338 / NBRC 102104 / LLR-40K-21)</name>
    <dbReference type="NCBI Taxonomy" id="446470"/>
    <lineage>
        <taxon>Bacteria</taxon>
        <taxon>Bacillati</taxon>
        <taxon>Actinomycetota</taxon>
        <taxon>Actinomycetes</taxon>
        <taxon>Glycomycetales</taxon>
        <taxon>Glycomycetaceae</taxon>
        <taxon>Stackebrandtia</taxon>
    </lineage>
</organism>
<sequence>MSQAREQDRWTPPESPYVSEGRDLAFDHGDVRQLARAMRTDATAFGGDIGKARAMLFGDMGFDTAPTFGVDPRNPRAAQMMKFHNAAFERAVGAADDHVAVGEAVGGAIGLAGAALSAADETAAEALDSVGGLLRDGLNLFTGDSEGD</sequence>
<keyword evidence="3" id="KW-1185">Reference proteome</keyword>
<gene>
    <name evidence="2" type="ordered locus">Snas_5496</name>
</gene>
<accession>D3PW06</accession>
<dbReference type="STRING" id="446470.Snas_5496"/>
<dbReference type="EMBL" id="CP001778">
    <property type="protein sequence ID" value="ADD45127.1"/>
    <property type="molecule type" value="Genomic_DNA"/>
</dbReference>
<name>D3PW06_STANL</name>
<feature type="region of interest" description="Disordered" evidence="1">
    <location>
        <begin position="1"/>
        <end position="22"/>
    </location>
</feature>
<protein>
    <submittedName>
        <fullName evidence="2">Uncharacterized protein</fullName>
    </submittedName>
</protein>
<evidence type="ECO:0000313" key="2">
    <source>
        <dbReference type="EMBL" id="ADD45127.1"/>
    </source>
</evidence>
<dbReference type="RefSeq" id="WP_013020698.1">
    <property type="nucleotide sequence ID" value="NC_013947.1"/>
</dbReference>
<dbReference type="KEGG" id="sna:Snas_5496"/>
<evidence type="ECO:0000313" key="3">
    <source>
        <dbReference type="Proteomes" id="UP000000844"/>
    </source>
</evidence>
<feature type="compositionally biased region" description="Basic and acidic residues" evidence="1">
    <location>
        <begin position="1"/>
        <end position="11"/>
    </location>
</feature>
<proteinExistence type="predicted"/>
<reference evidence="2 3" key="1">
    <citation type="journal article" date="2009" name="Stand. Genomic Sci.">
        <title>Complete genome sequence of Stackebrandtia nassauensis type strain (LLR-40K-21).</title>
        <authorList>
            <person name="Munk C."/>
            <person name="Lapidus A."/>
            <person name="Copeland A."/>
            <person name="Jando M."/>
            <person name="Mayilraj S."/>
            <person name="Glavina Del Rio T."/>
            <person name="Nolan M."/>
            <person name="Chen F."/>
            <person name="Lucas S."/>
            <person name="Tice H."/>
            <person name="Cheng J.F."/>
            <person name="Han C."/>
            <person name="Detter J.C."/>
            <person name="Bruce D."/>
            <person name="Goodwin L."/>
            <person name="Chain P."/>
            <person name="Pitluck S."/>
            <person name="Goker M."/>
            <person name="Ovchinikova G."/>
            <person name="Pati A."/>
            <person name="Ivanova N."/>
            <person name="Mavromatis K."/>
            <person name="Chen A."/>
            <person name="Palaniappan K."/>
            <person name="Land M."/>
            <person name="Hauser L."/>
            <person name="Chang Y.J."/>
            <person name="Jeffries C.D."/>
            <person name="Bristow J."/>
            <person name="Eisen J.A."/>
            <person name="Markowitz V."/>
            <person name="Hugenholtz P."/>
            <person name="Kyrpides N.C."/>
            <person name="Klenk H.P."/>
        </authorList>
    </citation>
    <scope>NUCLEOTIDE SEQUENCE [LARGE SCALE GENOMIC DNA]</scope>
    <source>
        <strain evidence="3">DSM 44728 / CIP 108903 / NRRL B-16338 / NBRC 102104 / LLR-40K-21</strain>
    </source>
</reference>